<evidence type="ECO:0000256" key="1">
    <source>
        <dbReference type="ARBA" id="ARBA00022527"/>
    </source>
</evidence>
<keyword evidence="4" id="KW-1185">Reference proteome</keyword>
<evidence type="ECO:0000313" key="3">
    <source>
        <dbReference type="EMBL" id="MFF0002164.1"/>
    </source>
</evidence>
<keyword evidence="1" id="KW-0418">Kinase</keyword>
<reference evidence="3 4" key="1">
    <citation type="submission" date="2024-10" db="EMBL/GenBank/DDBJ databases">
        <title>The Natural Products Discovery Center: Release of the First 8490 Sequenced Strains for Exploring Actinobacteria Biosynthetic Diversity.</title>
        <authorList>
            <person name="Kalkreuter E."/>
            <person name="Kautsar S.A."/>
            <person name="Yang D."/>
            <person name="Bader C.D."/>
            <person name="Teijaro C.N."/>
            <person name="Fluegel L."/>
            <person name="Davis C.M."/>
            <person name="Simpson J.R."/>
            <person name="Lauterbach L."/>
            <person name="Steele A.D."/>
            <person name="Gui C."/>
            <person name="Meng S."/>
            <person name="Li G."/>
            <person name="Viehrig K."/>
            <person name="Ye F."/>
            <person name="Su P."/>
            <person name="Kiefer A.F."/>
            <person name="Nichols A."/>
            <person name="Cepeda A.J."/>
            <person name="Yan W."/>
            <person name="Fan B."/>
            <person name="Jiang Y."/>
            <person name="Adhikari A."/>
            <person name="Zheng C.-J."/>
            <person name="Schuster L."/>
            <person name="Cowan T.M."/>
            <person name="Smanski M.J."/>
            <person name="Chevrette M.G."/>
            <person name="De Carvalho L.P.S."/>
            <person name="Shen B."/>
        </authorList>
    </citation>
    <scope>NUCLEOTIDE SEQUENCE [LARGE SCALE GENOMIC DNA]</scope>
    <source>
        <strain evidence="3 4">NPDC005497</strain>
    </source>
</reference>
<dbReference type="CDD" id="cd16936">
    <property type="entry name" value="HATPase_RsbW-like"/>
    <property type="match status" value="1"/>
</dbReference>
<accession>A0ABW6MNH0</accession>
<gene>
    <name evidence="3" type="ORF">ACFYQT_01695</name>
</gene>
<organism evidence="3 4">
    <name type="scientific">Streptomyces tibetensis</name>
    <dbReference type="NCBI Taxonomy" id="2382123"/>
    <lineage>
        <taxon>Bacteria</taxon>
        <taxon>Bacillati</taxon>
        <taxon>Actinomycetota</taxon>
        <taxon>Actinomycetes</taxon>
        <taxon>Kitasatosporales</taxon>
        <taxon>Streptomycetaceae</taxon>
        <taxon>Streptomyces</taxon>
    </lineage>
</organism>
<dbReference type="InterPro" id="IPR036890">
    <property type="entry name" value="HATPase_C_sf"/>
</dbReference>
<protein>
    <submittedName>
        <fullName evidence="3">ATP-binding protein</fullName>
    </submittedName>
</protein>
<dbReference type="RefSeq" id="WP_361939753.1">
    <property type="nucleotide sequence ID" value="NZ_JBEXVS010000013.1"/>
</dbReference>
<dbReference type="InterPro" id="IPR050267">
    <property type="entry name" value="Anti-sigma-factor_SerPK"/>
</dbReference>
<proteinExistence type="predicted"/>
<name>A0ABW6MNH0_9ACTN</name>
<evidence type="ECO:0000313" key="4">
    <source>
        <dbReference type="Proteomes" id="UP001601422"/>
    </source>
</evidence>
<dbReference type="InterPro" id="IPR003594">
    <property type="entry name" value="HATPase_dom"/>
</dbReference>
<keyword evidence="3" id="KW-0547">Nucleotide-binding</keyword>
<evidence type="ECO:0000259" key="2">
    <source>
        <dbReference type="Pfam" id="PF13581"/>
    </source>
</evidence>
<dbReference type="PANTHER" id="PTHR35526:SF3">
    <property type="entry name" value="ANTI-SIGMA-F FACTOR RSBW"/>
    <property type="match status" value="1"/>
</dbReference>
<feature type="domain" description="Histidine kinase/HSP90-like ATPase" evidence="2">
    <location>
        <begin position="37"/>
        <end position="143"/>
    </location>
</feature>
<dbReference type="Gene3D" id="3.30.565.10">
    <property type="entry name" value="Histidine kinase-like ATPase, C-terminal domain"/>
    <property type="match status" value="1"/>
</dbReference>
<dbReference type="EMBL" id="JBIAJP010000001">
    <property type="protein sequence ID" value="MFF0002164.1"/>
    <property type="molecule type" value="Genomic_DNA"/>
</dbReference>
<keyword evidence="1" id="KW-0723">Serine/threonine-protein kinase</keyword>
<keyword evidence="1" id="KW-0808">Transferase</keyword>
<dbReference type="PANTHER" id="PTHR35526">
    <property type="entry name" value="ANTI-SIGMA-F FACTOR RSBW-RELATED"/>
    <property type="match status" value="1"/>
</dbReference>
<dbReference type="GO" id="GO:0005524">
    <property type="term" value="F:ATP binding"/>
    <property type="evidence" value="ECO:0007669"/>
    <property type="project" value="UniProtKB-KW"/>
</dbReference>
<keyword evidence="3" id="KW-0067">ATP-binding</keyword>
<sequence length="164" mass="17315">MVIPLMKQAEDEPGVDERAPLRYGVVWAEGAACAVEARRALHAFLSHVPCTGRTPVPAPLAIDAELVVSELVTNAIRHAPGPCGMTLRLSGDGLAITVWDTSVEQPVVMRRDGQRFGGHGMHVVHTVSSEVSVVFLGDGKEITACLRPVPPDGPDEILEAGPAA</sequence>
<dbReference type="Pfam" id="PF13581">
    <property type="entry name" value="HATPase_c_2"/>
    <property type="match status" value="1"/>
</dbReference>
<comment type="caution">
    <text evidence="3">The sequence shown here is derived from an EMBL/GenBank/DDBJ whole genome shotgun (WGS) entry which is preliminary data.</text>
</comment>
<dbReference type="SUPFAM" id="SSF55874">
    <property type="entry name" value="ATPase domain of HSP90 chaperone/DNA topoisomerase II/histidine kinase"/>
    <property type="match status" value="1"/>
</dbReference>
<dbReference type="Proteomes" id="UP001601422">
    <property type="component" value="Unassembled WGS sequence"/>
</dbReference>